<feature type="transmembrane region" description="Helical" evidence="1">
    <location>
        <begin position="12"/>
        <end position="35"/>
    </location>
</feature>
<evidence type="ECO:0000313" key="2">
    <source>
        <dbReference type="EMBL" id="KAK5113340.1"/>
    </source>
</evidence>
<keyword evidence="1" id="KW-0472">Membrane</keyword>
<dbReference type="EMBL" id="JAVRRL010000024">
    <property type="protein sequence ID" value="KAK5113340.1"/>
    <property type="molecule type" value="Genomic_DNA"/>
</dbReference>
<organism evidence="2 3">
    <name type="scientific">Meristemomyces frigidus</name>
    <dbReference type="NCBI Taxonomy" id="1508187"/>
    <lineage>
        <taxon>Eukaryota</taxon>
        <taxon>Fungi</taxon>
        <taxon>Dikarya</taxon>
        <taxon>Ascomycota</taxon>
        <taxon>Pezizomycotina</taxon>
        <taxon>Dothideomycetes</taxon>
        <taxon>Dothideomycetidae</taxon>
        <taxon>Mycosphaerellales</taxon>
        <taxon>Teratosphaeriaceae</taxon>
        <taxon>Meristemomyces</taxon>
    </lineage>
</organism>
<evidence type="ECO:0000256" key="1">
    <source>
        <dbReference type="SAM" id="Phobius"/>
    </source>
</evidence>
<reference evidence="2" key="1">
    <citation type="submission" date="2023-08" db="EMBL/GenBank/DDBJ databases">
        <title>Black Yeasts Isolated from many extreme environments.</title>
        <authorList>
            <person name="Coleine C."/>
            <person name="Stajich J.E."/>
            <person name="Selbmann L."/>
        </authorList>
    </citation>
    <scope>NUCLEOTIDE SEQUENCE</scope>
    <source>
        <strain evidence="2">CCFEE 5401</strain>
    </source>
</reference>
<protein>
    <submittedName>
        <fullName evidence="2">Uncharacterized protein</fullName>
    </submittedName>
</protein>
<keyword evidence="1" id="KW-1133">Transmembrane helix</keyword>
<sequence length="482" mass="52749">MPTYHQTTQLLLLLLLPVTALTVLLLTTLLLYTLIPLSAFPTLWQNANKDLGMDYHFYCPGVGSSSVRTYSTGTPATRAILWDPDLFLAITFGFGRFTFAQARVLDWVWMLVGGFGGQALLGAWVVWIGRRYVEVLESKGGVGFELSAALKLRPVSVRTTWLLLMPGLLRRRPSELKDEIRDHSVVARRVARWCWVPLVYSTMYLLCIPLLTALTTGYQATATANILLPDSIQSYPLTDLQPAALVLYDGPRVNKPEKWIISATDPLYPPLNSYHQAISNLHNLLPGDTQFAHCPSETNIPACTITAFASQCNAGVDCTVEITSNITLASQTYTLGSPALNISTDPVILERSLILAPSAGGGPQPVSFEREDVKQYTLCEATGDYKFGFAPLPLFISSLLTLFFFAAVLGMGIVMYRFKGRAFVPAEGRTGTLHRDILAMAAKLEERYGRDGGMYDALELRKVSGRGAGAKGQVVGVAEVGM</sequence>
<evidence type="ECO:0000313" key="3">
    <source>
        <dbReference type="Proteomes" id="UP001310890"/>
    </source>
</evidence>
<keyword evidence="1" id="KW-0812">Transmembrane</keyword>
<accession>A0AAN7TIL7</accession>
<name>A0AAN7TIL7_9PEZI</name>
<dbReference type="AlphaFoldDB" id="A0AAN7TIL7"/>
<dbReference type="Proteomes" id="UP001310890">
    <property type="component" value="Unassembled WGS sequence"/>
</dbReference>
<feature type="transmembrane region" description="Helical" evidence="1">
    <location>
        <begin position="394"/>
        <end position="416"/>
    </location>
</feature>
<feature type="transmembrane region" description="Helical" evidence="1">
    <location>
        <begin position="107"/>
        <end position="128"/>
    </location>
</feature>
<feature type="transmembrane region" description="Helical" evidence="1">
    <location>
        <begin position="190"/>
        <end position="211"/>
    </location>
</feature>
<comment type="caution">
    <text evidence="2">The sequence shown here is derived from an EMBL/GenBank/DDBJ whole genome shotgun (WGS) entry which is preliminary data.</text>
</comment>
<proteinExistence type="predicted"/>
<gene>
    <name evidence="2" type="ORF">LTR62_003439</name>
</gene>